<accession>A0AB36EBQ1</accession>
<dbReference type="InterPro" id="IPR025877">
    <property type="entry name" value="MobA-like_NTP_Trfase"/>
</dbReference>
<dbReference type="CDD" id="cd04182">
    <property type="entry name" value="GT_2_like_f"/>
    <property type="match status" value="1"/>
</dbReference>
<dbReference type="GO" id="GO:0016779">
    <property type="term" value="F:nucleotidyltransferase activity"/>
    <property type="evidence" value="ECO:0007669"/>
    <property type="project" value="UniProtKB-ARBA"/>
</dbReference>
<proteinExistence type="predicted"/>
<dbReference type="PANTHER" id="PTHR43777:SF1">
    <property type="entry name" value="MOLYBDENUM COFACTOR CYTIDYLYLTRANSFERASE"/>
    <property type="match status" value="1"/>
</dbReference>
<name>A0AB36EBQ1_AGRTU</name>
<dbReference type="EMBL" id="LXKT01000029">
    <property type="protein sequence ID" value="OCJ32756.1"/>
    <property type="molecule type" value="Genomic_DNA"/>
</dbReference>
<evidence type="ECO:0000259" key="2">
    <source>
        <dbReference type="Pfam" id="PF12804"/>
    </source>
</evidence>
<gene>
    <name evidence="3" type="ORF">A6U91_21485</name>
</gene>
<evidence type="ECO:0000313" key="3">
    <source>
        <dbReference type="EMBL" id="OCJ32756.1"/>
    </source>
</evidence>
<dbReference type="SUPFAM" id="SSF53448">
    <property type="entry name" value="Nucleotide-diphospho-sugar transferases"/>
    <property type="match status" value="1"/>
</dbReference>
<dbReference type="PANTHER" id="PTHR43777">
    <property type="entry name" value="MOLYBDENUM COFACTOR CYTIDYLYLTRANSFERASE"/>
    <property type="match status" value="1"/>
</dbReference>
<feature type="domain" description="MobA-like NTP transferase" evidence="2">
    <location>
        <begin position="11"/>
        <end position="173"/>
    </location>
</feature>
<dbReference type="Gene3D" id="3.90.550.10">
    <property type="entry name" value="Spore Coat Polysaccharide Biosynthesis Protein SpsA, Chain A"/>
    <property type="match status" value="1"/>
</dbReference>
<protein>
    <recommendedName>
        <fullName evidence="2">MobA-like NTP transferase domain-containing protein</fullName>
    </recommendedName>
</protein>
<sequence>MPDPSMEGIGAVLLAAGRSSRMAKGLHKLLIEFDGMPLVRRSAMILAQVQPAASVVVVGHRHAEIEAALSGLPMPVVVNDRYLSGMGTSLALGVSHPEMAGMDGVLIVLADMPALHPSHVRSLVEVFNNAKRQVIVRASSGELPGHPVIIPKPLIDQLKLLDGDTGAQHIIRSSPLPVQMSNIGAAALTDVDTLEDALLAGGNIQTGTMSLSKTLPFPGRR</sequence>
<comment type="caution">
    <text evidence="3">The sequence shown here is derived from an EMBL/GenBank/DDBJ whole genome shotgun (WGS) entry which is preliminary data.</text>
</comment>
<dbReference type="Proteomes" id="UP000093451">
    <property type="component" value="Unassembled WGS sequence"/>
</dbReference>
<dbReference type="Pfam" id="PF12804">
    <property type="entry name" value="NTP_transf_3"/>
    <property type="match status" value="1"/>
</dbReference>
<organism evidence="3 4">
    <name type="scientific">Agrobacterium tumefaciens</name>
    <dbReference type="NCBI Taxonomy" id="358"/>
    <lineage>
        <taxon>Bacteria</taxon>
        <taxon>Pseudomonadati</taxon>
        <taxon>Pseudomonadota</taxon>
        <taxon>Alphaproteobacteria</taxon>
        <taxon>Hyphomicrobiales</taxon>
        <taxon>Rhizobiaceae</taxon>
        <taxon>Rhizobium/Agrobacterium group</taxon>
        <taxon>Agrobacterium</taxon>
        <taxon>Agrobacterium tumefaciens complex</taxon>
    </lineage>
</organism>
<keyword evidence="1" id="KW-0460">Magnesium</keyword>
<dbReference type="InterPro" id="IPR029044">
    <property type="entry name" value="Nucleotide-diphossugar_trans"/>
</dbReference>
<dbReference type="AlphaFoldDB" id="A0AB36EBQ1"/>
<evidence type="ECO:0000313" key="4">
    <source>
        <dbReference type="Proteomes" id="UP000093451"/>
    </source>
</evidence>
<evidence type="ECO:0000256" key="1">
    <source>
        <dbReference type="ARBA" id="ARBA00022842"/>
    </source>
</evidence>
<reference evidence="3 4" key="1">
    <citation type="journal article" date="2016" name="PeerJ">
        <title>Gall-ID: tools for genotyping gall-causing phytopathogenic bacteria.</title>
        <authorList>
            <person name="Davis E.W.II."/>
            <person name="Weisberg A.J."/>
            <person name="Tabima J.F."/>
            <person name="Grunwald N.J."/>
            <person name="Chang J.H."/>
        </authorList>
    </citation>
    <scope>NUCLEOTIDE SEQUENCE [LARGE SCALE GENOMIC DNA]</scope>
    <source>
        <strain evidence="3 4">N2/73</strain>
    </source>
</reference>